<sequence>MHIEETNPRLEYFKNNPELAFREVPAGVTRWLDGRLKEVGPGHMAAEFVVREDMTNPMQVLHGGVAAMIMDEMMGIMVYLLGHEFAHTSVNLNCDFLSPAPVGARLVAASRVVRKGRNVVHCECVITGQQGKIIAKSASNLILTPIATPAGPGTK</sequence>
<protein>
    <submittedName>
        <fullName evidence="4">PaaI family thioesterase</fullName>
    </submittedName>
</protein>
<dbReference type="NCBIfam" id="TIGR00369">
    <property type="entry name" value="unchar_dom_1"/>
    <property type="match status" value="1"/>
</dbReference>
<dbReference type="EMBL" id="BAABEY010000001">
    <property type="protein sequence ID" value="GAA4431449.1"/>
    <property type="molecule type" value="Genomic_DNA"/>
</dbReference>
<organism evidence="4 5">
    <name type="scientific">Ravibacter arvi</name>
    <dbReference type="NCBI Taxonomy" id="2051041"/>
    <lineage>
        <taxon>Bacteria</taxon>
        <taxon>Pseudomonadati</taxon>
        <taxon>Bacteroidota</taxon>
        <taxon>Cytophagia</taxon>
        <taxon>Cytophagales</taxon>
        <taxon>Spirosomataceae</taxon>
        <taxon>Ravibacter</taxon>
    </lineage>
</organism>
<proteinExistence type="inferred from homology"/>
<reference evidence="5" key="1">
    <citation type="journal article" date="2019" name="Int. J. Syst. Evol. Microbiol.">
        <title>The Global Catalogue of Microorganisms (GCM) 10K type strain sequencing project: providing services to taxonomists for standard genome sequencing and annotation.</title>
        <authorList>
            <consortium name="The Broad Institute Genomics Platform"/>
            <consortium name="The Broad Institute Genome Sequencing Center for Infectious Disease"/>
            <person name="Wu L."/>
            <person name="Ma J."/>
        </authorList>
    </citation>
    <scope>NUCLEOTIDE SEQUENCE [LARGE SCALE GENOMIC DNA]</scope>
    <source>
        <strain evidence="5">JCM 31920</strain>
    </source>
</reference>
<dbReference type="CDD" id="cd03443">
    <property type="entry name" value="PaaI_thioesterase"/>
    <property type="match status" value="1"/>
</dbReference>
<dbReference type="Gene3D" id="3.10.129.10">
    <property type="entry name" value="Hotdog Thioesterase"/>
    <property type="match status" value="1"/>
</dbReference>
<dbReference type="Pfam" id="PF03061">
    <property type="entry name" value="4HBT"/>
    <property type="match status" value="1"/>
</dbReference>
<dbReference type="Proteomes" id="UP001501508">
    <property type="component" value="Unassembled WGS sequence"/>
</dbReference>
<keyword evidence="2" id="KW-0378">Hydrolase</keyword>
<feature type="domain" description="Thioesterase" evidence="3">
    <location>
        <begin position="59"/>
        <end position="133"/>
    </location>
</feature>
<keyword evidence="5" id="KW-1185">Reference proteome</keyword>
<dbReference type="InterPro" id="IPR006683">
    <property type="entry name" value="Thioestr_dom"/>
</dbReference>
<comment type="similarity">
    <text evidence="1">Belongs to the thioesterase PaaI family.</text>
</comment>
<evidence type="ECO:0000313" key="5">
    <source>
        <dbReference type="Proteomes" id="UP001501508"/>
    </source>
</evidence>
<evidence type="ECO:0000259" key="3">
    <source>
        <dbReference type="Pfam" id="PF03061"/>
    </source>
</evidence>
<dbReference type="InterPro" id="IPR003736">
    <property type="entry name" value="PAAI_dom"/>
</dbReference>
<dbReference type="PANTHER" id="PTHR21660">
    <property type="entry name" value="THIOESTERASE SUPERFAMILY MEMBER-RELATED"/>
    <property type="match status" value="1"/>
</dbReference>
<gene>
    <name evidence="4" type="ORF">GCM10023091_02190</name>
</gene>
<dbReference type="PANTHER" id="PTHR21660:SF1">
    <property type="entry name" value="ACYL-COENZYME A THIOESTERASE 13"/>
    <property type="match status" value="1"/>
</dbReference>
<comment type="caution">
    <text evidence="4">The sequence shown here is derived from an EMBL/GenBank/DDBJ whole genome shotgun (WGS) entry which is preliminary data.</text>
</comment>
<evidence type="ECO:0000313" key="4">
    <source>
        <dbReference type="EMBL" id="GAA4431449.1"/>
    </source>
</evidence>
<dbReference type="RefSeq" id="WP_345026143.1">
    <property type="nucleotide sequence ID" value="NZ_BAABEY010000001.1"/>
</dbReference>
<name>A0ABP8LKF6_9BACT</name>
<accession>A0ABP8LKF6</accession>
<dbReference type="SUPFAM" id="SSF54637">
    <property type="entry name" value="Thioesterase/thiol ester dehydrase-isomerase"/>
    <property type="match status" value="1"/>
</dbReference>
<dbReference type="InterPro" id="IPR039298">
    <property type="entry name" value="ACOT13"/>
</dbReference>
<evidence type="ECO:0000256" key="2">
    <source>
        <dbReference type="ARBA" id="ARBA00022801"/>
    </source>
</evidence>
<evidence type="ECO:0000256" key="1">
    <source>
        <dbReference type="ARBA" id="ARBA00008324"/>
    </source>
</evidence>
<dbReference type="InterPro" id="IPR029069">
    <property type="entry name" value="HotDog_dom_sf"/>
</dbReference>